<protein>
    <submittedName>
        <fullName evidence="3">Uncharacterized protein</fullName>
    </submittedName>
</protein>
<name>A0ABW2IBH3_9BURK</name>
<reference evidence="4" key="1">
    <citation type="journal article" date="2019" name="Int. J. Syst. Evol. Microbiol.">
        <title>The Global Catalogue of Microorganisms (GCM) 10K type strain sequencing project: providing services to taxonomists for standard genome sequencing and annotation.</title>
        <authorList>
            <consortium name="The Broad Institute Genomics Platform"/>
            <consortium name="The Broad Institute Genome Sequencing Center for Infectious Disease"/>
            <person name="Wu L."/>
            <person name="Ma J."/>
        </authorList>
    </citation>
    <scope>NUCLEOTIDE SEQUENCE [LARGE SCALE GENOMIC DNA]</scope>
    <source>
        <strain evidence="4">KACC 12508</strain>
    </source>
</reference>
<keyword evidence="2" id="KW-0732">Signal</keyword>
<dbReference type="Proteomes" id="UP001596542">
    <property type="component" value="Unassembled WGS sequence"/>
</dbReference>
<feature type="compositionally biased region" description="Basic and acidic residues" evidence="1">
    <location>
        <begin position="48"/>
        <end position="61"/>
    </location>
</feature>
<feature type="signal peptide" evidence="2">
    <location>
        <begin position="1"/>
        <end position="24"/>
    </location>
</feature>
<sequence>MNFPHGLRLACFAAITSLAFQAHAESLPSSASSAGSASSGSVSASLHESSDSSSKDDKRADGDYRIIDVAEAPERGDFRRVTMQADETQQRIVLDLPVNILDKQGLGRGDLVYAQHRVYGLEFARSDTREAFYLVLADKWHEELAPRIVGL</sequence>
<feature type="region of interest" description="Disordered" evidence="1">
    <location>
        <begin position="29"/>
        <end position="61"/>
    </location>
</feature>
<evidence type="ECO:0000313" key="4">
    <source>
        <dbReference type="Proteomes" id="UP001596542"/>
    </source>
</evidence>
<organism evidence="3 4">
    <name type="scientific">Herminiimonas glaciei</name>
    <dbReference type="NCBI Taxonomy" id="523788"/>
    <lineage>
        <taxon>Bacteria</taxon>
        <taxon>Pseudomonadati</taxon>
        <taxon>Pseudomonadota</taxon>
        <taxon>Betaproteobacteria</taxon>
        <taxon>Burkholderiales</taxon>
        <taxon>Oxalobacteraceae</taxon>
        <taxon>Herminiimonas</taxon>
    </lineage>
</organism>
<evidence type="ECO:0000256" key="2">
    <source>
        <dbReference type="SAM" id="SignalP"/>
    </source>
</evidence>
<dbReference type="EMBL" id="JBHTBU010000001">
    <property type="protein sequence ID" value="MFC7288304.1"/>
    <property type="molecule type" value="Genomic_DNA"/>
</dbReference>
<comment type="caution">
    <text evidence="3">The sequence shown here is derived from an EMBL/GenBank/DDBJ whole genome shotgun (WGS) entry which is preliminary data.</text>
</comment>
<proteinExistence type="predicted"/>
<dbReference type="RefSeq" id="WP_012078615.1">
    <property type="nucleotide sequence ID" value="NZ_JBHTBU010000001.1"/>
</dbReference>
<evidence type="ECO:0000256" key="1">
    <source>
        <dbReference type="SAM" id="MobiDB-lite"/>
    </source>
</evidence>
<feature type="compositionally biased region" description="Low complexity" evidence="1">
    <location>
        <begin position="29"/>
        <end position="47"/>
    </location>
</feature>
<feature type="chain" id="PRO_5046990322" evidence="2">
    <location>
        <begin position="25"/>
        <end position="151"/>
    </location>
</feature>
<evidence type="ECO:0000313" key="3">
    <source>
        <dbReference type="EMBL" id="MFC7288304.1"/>
    </source>
</evidence>
<keyword evidence="4" id="KW-1185">Reference proteome</keyword>
<accession>A0ABW2IBH3</accession>
<gene>
    <name evidence="3" type="ORF">ACFQPC_09680</name>
</gene>